<protein>
    <submittedName>
        <fullName evidence="5">GntR family transcriptional regulator</fullName>
    </submittedName>
</protein>
<dbReference type="Gene3D" id="1.20.120.530">
    <property type="entry name" value="GntR ligand-binding domain-like"/>
    <property type="match status" value="1"/>
</dbReference>
<dbReference type="GO" id="GO:0003677">
    <property type="term" value="F:DNA binding"/>
    <property type="evidence" value="ECO:0007669"/>
    <property type="project" value="UniProtKB-KW"/>
</dbReference>
<dbReference type="Pfam" id="PF00392">
    <property type="entry name" value="GntR"/>
    <property type="match status" value="1"/>
</dbReference>
<dbReference type="Proteomes" id="UP000076825">
    <property type="component" value="Chromosome 1"/>
</dbReference>
<dbReference type="SMART" id="SM00345">
    <property type="entry name" value="HTH_GNTR"/>
    <property type="match status" value="1"/>
</dbReference>
<organism evidence="5 6">
    <name type="scientific">Bordetella trematum</name>
    <dbReference type="NCBI Taxonomy" id="123899"/>
    <lineage>
        <taxon>Bacteria</taxon>
        <taxon>Pseudomonadati</taxon>
        <taxon>Pseudomonadota</taxon>
        <taxon>Betaproteobacteria</taxon>
        <taxon>Burkholderiales</taxon>
        <taxon>Alcaligenaceae</taxon>
        <taxon>Bordetella</taxon>
    </lineage>
</organism>
<dbReference type="InterPro" id="IPR036390">
    <property type="entry name" value="WH_DNA-bd_sf"/>
</dbReference>
<dbReference type="PROSITE" id="PS50949">
    <property type="entry name" value="HTH_GNTR"/>
    <property type="match status" value="1"/>
</dbReference>
<dbReference type="GeneID" id="56587782"/>
<evidence type="ECO:0000313" key="6">
    <source>
        <dbReference type="Proteomes" id="UP000076825"/>
    </source>
</evidence>
<dbReference type="EMBL" id="LT546645">
    <property type="protein sequence ID" value="SAI67600.1"/>
    <property type="molecule type" value="Genomic_DNA"/>
</dbReference>
<keyword evidence="6" id="KW-1185">Reference proteome</keyword>
<dbReference type="RefSeq" id="WP_025515386.1">
    <property type="nucleotide sequence ID" value="NZ_CP016340.1"/>
</dbReference>
<dbReference type="OrthoDB" id="7003764at2"/>
<feature type="domain" description="HTH gntR-type" evidence="4">
    <location>
        <begin position="11"/>
        <end position="78"/>
    </location>
</feature>
<dbReference type="Pfam" id="PF07729">
    <property type="entry name" value="FCD"/>
    <property type="match status" value="1"/>
</dbReference>
<dbReference type="PANTHER" id="PTHR43537">
    <property type="entry name" value="TRANSCRIPTIONAL REGULATOR, GNTR FAMILY"/>
    <property type="match status" value="1"/>
</dbReference>
<proteinExistence type="predicted"/>
<dbReference type="SUPFAM" id="SSF46785">
    <property type="entry name" value="Winged helix' DNA-binding domain"/>
    <property type="match status" value="1"/>
</dbReference>
<keyword evidence="2" id="KW-0238">DNA-binding</keyword>
<dbReference type="PANTHER" id="PTHR43537:SF39">
    <property type="entry name" value="HTH-TYPE TRANSCRIPTIONAL REGULATOR MCBR"/>
    <property type="match status" value="1"/>
</dbReference>
<dbReference type="InterPro" id="IPR000524">
    <property type="entry name" value="Tscrpt_reg_HTH_GntR"/>
</dbReference>
<dbReference type="eggNOG" id="COG1802">
    <property type="taxonomic scope" value="Bacteria"/>
</dbReference>
<sequence length="226" mass="25854">MSIQLAPMQRENMTARIYREIKQKIMMGELRPGETITLRSITESLGVSQTPVREALLQLVSEHALAPSPGKSVKVPELTEAQLLELRAIRLELESFATRRAVPLATPALVETLREIHAQLMESRRQQAMAPVLARNFDFHFALYRAAQMPQLVSMIENLWVQTASYLSYVYTPPFPTLPGRHPHEAIIEAVQARDVEAALREIRRDIEGHGEYLMRYLTEHQLLHR</sequence>
<dbReference type="AlphaFoldDB" id="A0A157SAY5"/>
<dbReference type="PATRIC" id="fig|123899.6.peg.785"/>
<name>A0A157SAY5_9BORD</name>
<dbReference type="InterPro" id="IPR036388">
    <property type="entry name" value="WH-like_DNA-bd_sf"/>
</dbReference>
<reference evidence="5 6" key="1">
    <citation type="submission" date="2016-04" db="EMBL/GenBank/DDBJ databases">
        <authorList>
            <consortium name="Pathogen Informatics"/>
        </authorList>
    </citation>
    <scope>NUCLEOTIDE SEQUENCE [LARGE SCALE GENOMIC DNA]</scope>
    <source>
        <strain evidence="5 6">H044680328</strain>
    </source>
</reference>
<dbReference type="GO" id="GO:0003700">
    <property type="term" value="F:DNA-binding transcription factor activity"/>
    <property type="evidence" value="ECO:0007669"/>
    <property type="project" value="InterPro"/>
</dbReference>
<evidence type="ECO:0000256" key="3">
    <source>
        <dbReference type="ARBA" id="ARBA00023163"/>
    </source>
</evidence>
<evidence type="ECO:0000259" key="4">
    <source>
        <dbReference type="PROSITE" id="PS50949"/>
    </source>
</evidence>
<dbReference type="SMART" id="SM00895">
    <property type="entry name" value="FCD"/>
    <property type="match status" value="1"/>
</dbReference>
<dbReference type="InterPro" id="IPR008920">
    <property type="entry name" value="TF_FadR/GntR_C"/>
</dbReference>
<gene>
    <name evidence="5" type="primary">mcbR_1</name>
    <name evidence="5" type="ORF">SAMEA3906487_00812</name>
</gene>
<dbReference type="STRING" id="123899.SAMEA3906487_00812"/>
<dbReference type="SUPFAM" id="SSF48008">
    <property type="entry name" value="GntR ligand-binding domain-like"/>
    <property type="match status" value="1"/>
</dbReference>
<dbReference type="InterPro" id="IPR011711">
    <property type="entry name" value="GntR_C"/>
</dbReference>
<evidence type="ECO:0000256" key="1">
    <source>
        <dbReference type="ARBA" id="ARBA00023015"/>
    </source>
</evidence>
<dbReference type="Gene3D" id="1.10.10.10">
    <property type="entry name" value="Winged helix-like DNA-binding domain superfamily/Winged helix DNA-binding domain"/>
    <property type="match status" value="1"/>
</dbReference>
<keyword evidence="1" id="KW-0805">Transcription regulation</keyword>
<evidence type="ECO:0000256" key="2">
    <source>
        <dbReference type="ARBA" id="ARBA00023125"/>
    </source>
</evidence>
<dbReference type="KEGG" id="btrm:SAMEA390648700812"/>
<evidence type="ECO:0000313" key="5">
    <source>
        <dbReference type="EMBL" id="SAI67600.1"/>
    </source>
</evidence>
<accession>A0A157SAY5</accession>
<keyword evidence="3" id="KW-0804">Transcription</keyword>